<protein>
    <submittedName>
        <fullName evidence="1">Uncharacterized protein</fullName>
    </submittedName>
</protein>
<sequence length="249" mass="27667">MSRHNSDLPINFSLCATPWYASFSSKEDYHVCPKHQPLFSETYLRTRVMIWNPCAFEPAISDRNIYLNGLGNGQPFVSSFSGAYSLLSFLPSLLPDDLLHWTSLTQSSDYSLLTTCVVRWLSTLDVTQTSMAMQGVQSAFNFRCHCLDERKLTGAAFAINILVLLTRPRSYLASFQPGAKFLLYRTSTGYPGTIAIKAGCIDSEEDPSAAYVPNIEIFTRSRVPWIPAVESALQDPGGFSKESMTALGF</sequence>
<dbReference type="Proteomes" id="UP000235672">
    <property type="component" value="Unassembled WGS sequence"/>
</dbReference>
<proteinExistence type="predicted"/>
<reference evidence="1 2" key="1">
    <citation type="submission" date="2016-05" db="EMBL/GenBank/DDBJ databases">
        <title>A degradative enzymes factory behind the ericoid mycorrhizal symbiosis.</title>
        <authorList>
            <consortium name="DOE Joint Genome Institute"/>
            <person name="Martino E."/>
            <person name="Morin E."/>
            <person name="Grelet G."/>
            <person name="Kuo A."/>
            <person name="Kohler A."/>
            <person name="Daghino S."/>
            <person name="Barry K."/>
            <person name="Choi C."/>
            <person name="Cichocki N."/>
            <person name="Clum A."/>
            <person name="Copeland A."/>
            <person name="Hainaut M."/>
            <person name="Haridas S."/>
            <person name="Labutti K."/>
            <person name="Lindquist E."/>
            <person name="Lipzen A."/>
            <person name="Khouja H.-R."/>
            <person name="Murat C."/>
            <person name="Ohm R."/>
            <person name="Olson A."/>
            <person name="Spatafora J."/>
            <person name="Veneault-Fourrey C."/>
            <person name="Henrissat B."/>
            <person name="Grigoriev I."/>
            <person name="Martin F."/>
            <person name="Perotto S."/>
        </authorList>
    </citation>
    <scope>NUCLEOTIDE SEQUENCE [LARGE SCALE GENOMIC DNA]</scope>
    <source>
        <strain evidence="1 2">UAMH 7357</strain>
    </source>
</reference>
<dbReference type="EMBL" id="KZ613490">
    <property type="protein sequence ID" value="PMD19332.1"/>
    <property type="molecule type" value="Genomic_DNA"/>
</dbReference>
<keyword evidence="2" id="KW-1185">Reference proteome</keyword>
<accession>A0A2J6PZ63</accession>
<evidence type="ECO:0000313" key="1">
    <source>
        <dbReference type="EMBL" id="PMD19332.1"/>
    </source>
</evidence>
<dbReference type="InterPro" id="IPR011057">
    <property type="entry name" value="Mss4-like_sf"/>
</dbReference>
<organism evidence="1 2">
    <name type="scientific">Hyaloscypha hepaticicola</name>
    <dbReference type="NCBI Taxonomy" id="2082293"/>
    <lineage>
        <taxon>Eukaryota</taxon>
        <taxon>Fungi</taxon>
        <taxon>Dikarya</taxon>
        <taxon>Ascomycota</taxon>
        <taxon>Pezizomycotina</taxon>
        <taxon>Leotiomycetes</taxon>
        <taxon>Helotiales</taxon>
        <taxon>Hyaloscyphaceae</taxon>
        <taxon>Hyaloscypha</taxon>
    </lineage>
</organism>
<dbReference type="OrthoDB" id="9985472at2759"/>
<dbReference type="SUPFAM" id="SSF51316">
    <property type="entry name" value="Mss4-like"/>
    <property type="match status" value="1"/>
</dbReference>
<name>A0A2J6PZ63_9HELO</name>
<evidence type="ECO:0000313" key="2">
    <source>
        <dbReference type="Proteomes" id="UP000235672"/>
    </source>
</evidence>
<dbReference type="AlphaFoldDB" id="A0A2J6PZ63"/>
<gene>
    <name evidence="1" type="ORF">NA56DRAFT_705918</name>
</gene>